<protein>
    <submittedName>
        <fullName evidence="1">Uncharacterized protein</fullName>
    </submittedName>
</protein>
<proteinExistence type="predicted"/>
<evidence type="ECO:0000313" key="1">
    <source>
        <dbReference type="EMBL" id="GAI34089.1"/>
    </source>
</evidence>
<name>X1PT90_9ZZZZ</name>
<sequence>MPIAAGVAPVIAVADRGKATRGSLTTLVDTSKSWPVDIWRGCALNLFLGSILATHRIASNTADTLTFEAANVPIVAGVAYFIVGSVSIQAADVVIAAQVAGVYLQPEWATKEGQDKNFYFHKDDATTGIWATGSYRAPVGKTLYITSIQAGSRARFPADRDLPQHLTGYVYTSDFNVHFGGNGGAVLNFTNPLRVDAEVLVVFYVYNQSNHECAISLTAQGYEI</sequence>
<comment type="caution">
    <text evidence="1">The sequence shown here is derived from an EMBL/GenBank/DDBJ whole genome shotgun (WGS) entry which is preliminary data.</text>
</comment>
<dbReference type="AlphaFoldDB" id="X1PT90"/>
<gene>
    <name evidence="1" type="ORF">S06H3_49271</name>
</gene>
<accession>X1PT90</accession>
<dbReference type="EMBL" id="BARV01031101">
    <property type="protein sequence ID" value="GAI34089.1"/>
    <property type="molecule type" value="Genomic_DNA"/>
</dbReference>
<reference evidence="1" key="1">
    <citation type="journal article" date="2014" name="Front. Microbiol.">
        <title>High frequency of phylogenetically diverse reductive dehalogenase-homologous genes in deep subseafloor sedimentary metagenomes.</title>
        <authorList>
            <person name="Kawai M."/>
            <person name="Futagami T."/>
            <person name="Toyoda A."/>
            <person name="Takaki Y."/>
            <person name="Nishi S."/>
            <person name="Hori S."/>
            <person name="Arai W."/>
            <person name="Tsubouchi T."/>
            <person name="Morono Y."/>
            <person name="Uchiyama I."/>
            <person name="Ito T."/>
            <person name="Fujiyama A."/>
            <person name="Inagaki F."/>
            <person name="Takami H."/>
        </authorList>
    </citation>
    <scope>NUCLEOTIDE SEQUENCE</scope>
    <source>
        <strain evidence="1">Expedition CK06-06</strain>
    </source>
</reference>
<organism evidence="1">
    <name type="scientific">marine sediment metagenome</name>
    <dbReference type="NCBI Taxonomy" id="412755"/>
    <lineage>
        <taxon>unclassified sequences</taxon>
        <taxon>metagenomes</taxon>
        <taxon>ecological metagenomes</taxon>
    </lineage>
</organism>